<organism evidence="2 3">
    <name type="scientific">Bathymodiolus azoricus thioautotrophic gill symbiont</name>
    <dbReference type="NCBI Taxonomy" id="235205"/>
    <lineage>
        <taxon>Bacteria</taxon>
        <taxon>Pseudomonadati</taxon>
        <taxon>Pseudomonadota</taxon>
        <taxon>Gammaproteobacteria</taxon>
        <taxon>sulfur-oxidizing symbionts</taxon>
    </lineage>
</organism>
<keyword evidence="1" id="KW-1133">Transmembrane helix</keyword>
<name>A0A1H6K276_9GAMM</name>
<proteinExistence type="predicted"/>
<dbReference type="AlphaFoldDB" id="A0A1H6K276"/>
<protein>
    <submittedName>
        <fullName evidence="2">Uncharacterized protein</fullName>
    </submittedName>
</protein>
<dbReference type="Proteomes" id="UP000198988">
    <property type="component" value="Unassembled WGS sequence"/>
</dbReference>
<feature type="transmembrane region" description="Helical" evidence="1">
    <location>
        <begin position="41"/>
        <end position="62"/>
    </location>
</feature>
<sequence>MPSWSIISLVLAPSSTTVIKSLRLELESYPINKSLRLMMSAFVFILVLPNVKSVIVSLPAFLKP</sequence>
<dbReference type="EMBL" id="CDSC02000077">
    <property type="protein sequence ID" value="SEH65622.1"/>
    <property type="molecule type" value="Genomic_DNA"/>
</dbReference>
<accession>A0A1H6K276</accession>
<keyword evidence="1" id="KW-0472">Membrane</keyword>
<keyword evidence="1" id="KW-0812">Transmembrane</keyword>
<evidence type="ECO:0000313" key="3">
    <source>
        <dbReference type="Proteomes" id="UP000198988"/>
    </source>
</evidence>
<gene>
    <name evidence="2" type="ORF">BAZSYMA_ACONTIG00984_11</name>
</gene>
<evidence type="ECO:0000256" key="1">
    <source>
        <dbReference type="SAM" id="Phobius"/>
    </source>
</evidence>
<reference evidence="3" key="1">
    <citation type="submission" date="2016-06" db="EMBL/GenBank/DDBJ databases">
        <authorList>
            <person name="Petersen J."/>
            <person name="Sayavedra L."/>
        </authorList>
    </citation>
    <scope>NUCLEOTIDE SEQUENCE [LARGE SCALE GENOMIC DNA]</scope>
    <source>
        <strain evidence="3">BazSymA</strain>
    </source>
</reference>
<evidence type="ECO:0000313" key="2">
    <source>
        <dbReference type="EMBL" id="SEH65622.1"/>
    </source>
</evidence>